<organism evidence="2 3">
    <name type="scientific">Pseudohalocynthiibacter aestuariivivens</name>
    <dbReference type="NCBI Taxonomy" id="1591409"/>
    <lineage>
        <taxon>Bacteria</taxon>
        <taxon>Pseudomonadati</taxon>
        <taxon>Pseudomonadota</taxon>
        <taxon>Alphaproteobacteria</taxon>
        <taxon>Rhodobacterales</taxon>
        <taxon>Paracoccaceae</taxon>
        <taxon>Pseudohalocynthiibacter</taxon>
    </lineage>
</organism>
<reference evidence="2 3" key="1">
    <citation type="submission" date="2024-09" db="EMBL/GenBank/DDBJ databases">
        <authorList>
            <person name="Sun Q."/>
            <person name="Mori K."/>
        </authorList>
    </citation>
    <scope>NUCLEOTIDE SEQUENCE [LARGE SCALE GENOMIC DNA]</scope>
    <source>
        <strain evidence="2 3">CECT 8726</strain>
    </source>
</reference>
<dbReference type="InterPro" id="IPR018666">
    <property type="entry name" value="DUF2125"/>
</dbReference>
<dbReference type="Pfam" id="PF09898">
    <property type="entry name" value="DUF2125"/>
    <property type="match status" value="1"/>
</dbReference>
<dbReference type="EMBL" id="JBHMEA010000024">
    <property type="protein sequence ID" value="MFB9231619.1"/>
    <property type="molecule type" value="Genomic_DNA"/>
</dbReference>
<proteinExistence type="predicted"/>
<evidence type="ECO:0000313" key="3">
    <source>
        <dbReference type="Proteomes" id="UP001589683"/>
    </source>
</evidence>
<feature type="signal peptide" evidence="1">
    <location>
        <begin position="1"/>
        <end position="24"/>
    </location>
</feature>
<dbReference type="RefSeq" id="WP_213890227.1">
    <property type="nucleotide sequence ID" value="NZ_JAGFNU010000009.1"/>
</dbReference>
<evidence type="ECO:0000256" key="1">
    <source>
        <dbReference type="SAM" id="SignalP"/>
    </source>
</evidence>
<gene>
    <name evidence="2" type="ORF">ACFFUT_07450</name>
</gene>
<keyword evidence="3" id="KW-1185">Reference proteome</keyword>
<sequence length="506" mass="53493">MAQWKSISGLAATATLLTSTAVFADVTAAGVWNDYKTYMEGFGYTVQTGSEDMSGDTLTINDMNFSMDLGKDIDGTVSMSMGSMSLTEQGDGTVAITFPPNFDIAVRADGGNEDMNLVMSVAHSGMVIVASGDDSETAYDFSAPTMTMTMDGIEVEGEKIDVDLNAALTGYSGRYLVVDGAPTQISGDLTTDTMELSIRVKEPREGVDVDFDLAAAALAGTFAMSVPEVFDQENMAANLDAGMAFDFDYSLGAITFNLDGTGDGDSFAANGRVGGAEVAFEMNQDGMGLSELVKDIDIAISGSEIPFPELTLKAAEYGLNFLMPITKSDTPDDFEMGVRLVGIEVTDTLWNMIDPATVLPRDPATLVIDTAGKANWFFNIMNPEEAGMMDGGEIPGELHALTLNDLQVSVAGADLTGNGGFTFDNDDLQTFDGVPRPEGSIDLKLVGANGLLDKLVQMGLIPDDQAMGARMMMGLFAVPGDGEDTLNSKIEVNDQGHVLANGQRLK</sequence>
<protein>
    <submittedName>
        <fullName evidence="2">DUF2125 domain-containing protein</fullName>
    </submittedName>
</protein>
<accession>A0ABV5JDS1</accession>
<evidence type="ECO:0000313" key="2">
    <source>
        <dbReference type="EMBL" id="MFB9231619.1"/>
    </source>
</evidence>
<dbReference type="Proteomes" id="UP001589683">
    <property type="component" value="Unassembled WGS sequence"/>
</dbReference>
<feature type="chain" id="PRO_5045690514" evidence="1">
    <location>
        <begin position="25"/>
        <end position="506"/>
    </location>
</feature>
<keyword evidence="1" id="KW-0732">Signal</keyword>
<comment type="caution">
    <text evidence="2">The sequence shown here is derived from an EMBL/GenBank/DDBJ whole genome shotgun (WGS) entry which is preliminary data.</text>
</comment>
<name>A0ABV5JDS1_9RHOB</name>